<sequence length="469" mass="49258">MLRMTLDDVTEITGGALVGGSGEEVVTSVSTDTRTLRPGALFVALRGERHDGHDYVAVAKERGATALLVDHTLHGLDLPHVVVVDTLFAYGDLARAYRDTFPDLPVVGVTGSVGKTTTKELVAHVLASLFSVHKNEANFNNEVGVPLTIFGLQERHTALVLEMGMRGYGQILRLADIGRPTVGVITNVGTAHIELLGSRENIAEAKGELLQALPSHGLAVLPASDPFVDRLRARHAGETITCGVEAAKADVLASGLARHENGWRFTVDSPWGRSKMFVPSPGRFNVQNALFAVAVGAHLGIPLDSIARALNTWSPAALRMEVVNTPGGLVLLADAYNASPASMIGALETLRDMPVPQAGGRRIAVLGEMRELGGHSAEGHAEVGRTVAQARPDLLFLIGPLTDSLGEAAREAGYPAAGVRAFASTEEAMAVLPGLVRAGDAVLVKGSRALAMEQILAALGHEGVAHVPQ</sequence>
<dbReference type="GO" id="GO:0005524">
    <property type="term" value="F:ATP binding"/>
    <property type="evidence" value="ECO:0007669"/>
    <property type="project" value="UniProtKB-UniRule"/>
</dbReference>
<feature type="domain" description="Mur ligase N-terminal catalytic" evidence="12">
    <location>
        <begin position="26"/>
        <end position="72"/>
    </location>
</feature>
<comment type="pathway">
    <text evidence="10 11">Cell wall biogenesis; peptidoglycan biosynthesis.</text>
</comment>
<evidence type="ECO:0000256" key="1">
    <source>
        <dbReference type="ARBA" id="ARBA00022490"/>
    </source>
</evidence>
<dbReference type="GO" id="GO:0005737">
    <property type="term" value="C:cytoplasm"/>
    <property type="evidence" value="ECO:0007669"/>
    <property type="project" value="UniProtKB-SubCell"/>
</dbReference>
<comment type="function">
    <text evidence="10 11">Involved in cell wall formation. Catalyzes the final step in the synthesis of UDP-N-acetylmuramoyl-pentapeptide, the precursor of murein.</text>
</comment>
<keyword evidence="6 10" id="KW-0133">Cell shape</keyword>
<dbReference type="GO" id="GO:0071555">
    <property type="term" value="P:cell wall organization"/>
    <property type="evidence" value="ECO:0007669"/>
    <property type="project" value="UniProtKB-KW"/>
</dbReference>
<dbReference type="InterPro" id="IPR000713">
    <property type="entry name" value="Mur_ligase_N"/>
</dbReference>
<accession>A0A6J4IV06</accession>
<dbReference type="GO" id="GO:0051301">
    <property type="term" value="P:cell division"/>
    <property type="evidence" value="ECO:0007669"/>
    <property type="project" value="UniProtKB-KW"/>
</dbReference>
<keyword evidence="5 10" id="KW-0067">ATP-binding</keyword>
<dbReference type="PANTHER" id="PTHR43024:SF1">
    <property type="entry name" value="UDP-N-ACETYLMURAMOYL-TRIPEPTIDE--D-ALANYL-D-ALANINE LIGASE"/>
    <property type="match status" value="1"/>
</dbReference>
<keyword evidence="8 10" id="KW-0131">Cell cycle</keyword>
<comment type="catalytic activity">
    <reaction evidence="10 11">
        <text>D-alanyl-D-alanine + UDP-N-acetyl-alpha-D-muramoyl-L-alanyl-gamma-D-glutamyl-meso-2,6-diaminopimelate + ATP = UDP-N-acetyl-alpha-D-muramoyl-L-alanyl-gamma-D-glutamyl-meso-2,6-diaminopimeloyl-D-alanyl-D-alanine + ADP + phosphate + H(+)</text>
        <dbReference type="Rhea" id="RHEA:28374"/>
        <dbReference type="ChEBI" id="CHEBI:15378"/>
        <dbReference type="ChEBI" id="CHEBI:30616"/>
        <dbReference type="ChEBI" id="CHEBI:43474"/>
        <dbReference type="ChEBI" id="CHEBI:57822"/>
        <dbReference type="ChEBI" id="CHEBI:61386"/>
        <dbReference type="ChEBI" id="CHEBI:83905"/>
        <dbReference type="ChEBI" id="CHEBI:456216"/>
        <dbReference type="EC" id="6.3.2.10"/>
    </reaction>
</comment>
<comment type="subcellular location">
    <subcellularLocation>
        <location evidence="10 11">Cytoplasm</location>
    </subcellularLocation>
</comment>
<dbReference type="Gene3D" id="3.40.1390.10">
    <property type="entry name" value="MurE/MurF, N-terminal domain"/>
    <property type="match status" value="1"/>
</dbReference>
<dbReference type="SUPFAM" id="SSF53244">
    <property type="entry name" value="MurD-like peptide ligases, peptide-binding domain"/>
    <property type="match status" value="1"/>
</dbReference>
<dbReference type="EMBL" id="CADCTO010000324">
    <property type="protein sequence ID" value="CAA9262469.1"/>
    <property type="molecule type" value="Genomic_DNA"/>
</dbReference>
<dbReference type="GO" id="GO:0008360">
    <property type="term" value="P:regulation of cell shape"/>
    <property type="evidence" value="ECO:0007669"/>
    <property type="project" value="UniProtKB-KW"/>
</dbReference>
<dbReference type="UniPathway" id="UPA00219"/>
<dbReference type="EC" id="6.3.2.10" evidence="10 11"/>
<reference evidence="15" key="1">
    <citation type="submission" date="2020-02" db="EMBL/GenBank/DDBJ databases">
        <authorList>
            <person name="Meier V. D."/>
        </authorList>
    </citation>
    <scope>NUCLEOTIDE SEQUENCE</scope>
    <source>
        <strain evidence="15">AVDCRST_MAG63</strain>
    </source>
</reference>
<evidence type="ECO:0000256" key="7">
    <source>
        <dbReference type="ARBA" id="ARBA00022984"/>
    </source>
</evidence>
<dbReference type="InterPro" id="IPR036615">
    <property type="entry name" value="Mur_ligase_C_dom_sf"/>
</dbReference>
<feature type="domain" description="Mur ligase C-terminal" evidence="13">
    <location>
        <begin position="319"/>
        <end position="448"/>
    </location>
</feature>
<dbReference type="InterPro" id="IPR051046">
    <property type="entry name" value="MurCDEF_CellWall_CoF430Synth"/>
</dbReference>
<dbReference type="Pfam" id="PF02875">
    <property type="entry name" value="Mur_ligase_C"/>
    <property type="match status" value="1"/>
</dbReference>
<dbReference type="Gene3D" id="3.90.190.20">
    <property type="entry name" value="Mur ligase, C-terminal domain"/>
    <property type="match status" value="1"/>
</dbReference>
<evidence type="ECO:0000256" key="11">
    <source>
        <dbReference type="RuleBase" id="RU004136"/>
    </source>
</evidence>
<evidence type="ECO:0000259" key="14">
    <source>
        <dbReference type="Pfam" id="PF08245"/>
    </source>
</evidence>
<evidence type="ECO:0000256" key="6">
    <source>
        <dbReference type="ARBA" id="ARBA00022960"/>
    </source>
</evidence>
<keyword evidence="9 10" id="KW-0961">Cell wall biogenesis/degradation</keyword>
<dbReference type="SUPFAM" id="SSF63418">
    <property type="entry name" value="MurE/MurF N-terminal domain"/>
    <property type="match status" value="1"/>
</dbReference>
<dbReference type="GO" id="GO:0047480">
    <property type="term" value="F:UDP-N-acetylmuramoyl-tripeptide-D-alanyl-D-alanine ligase activity"/>
    <property type="evidence" value="ECO:0007669"/>
    <property type="project" value="UniProtKB-UniRule"/>
</dbReference>
<dbReference type="AlphaFoldDB" id="A0A6J4IV06"/>
<name>A0A6J4IV06_9BACT</name>
<dbReference type="InterPro" id="IPR035911">
    <property type="entry name" value="MurE/MurF_N"/>
</dbReference>
<comment type="similarity">
    <text evidence="10">Belongs to the MurCDEF family. MurF subfamily.</text>
</comment>
<evidence type="ECO:0000256" key="9">
    <source>
        <dbReference type="ARBA" id="ARBA00023316"/>
    </source>
</evidence>
<dbReference type="HAMAP" id="MF_02019">
    <property type="entry name" value="MurF"/>
    <property type="match status" value="1"/>
</dbReference>
<keyword evidence="1 10" id="KW-0963">Cytoplasm</keyword>
<gene>
    <name evidence="10" type="primary">murF</name>
    <name evidence="15" type="ORF">AVDCRST_MAG63-3205</name>
</gene>
<dbReference type="Pfam" id="PF01225">
    <property type="entry name" value="Mur_ligase"/>
    <property type="match status" value="1"/>
</dbReference>
<dbReference type="InterPro" id="IPR036565">
    <property type="entry name" value="Mur-like_cat_sf"/>
</dbReference>
<keyword evidence="4 10" id="KW-0547">Nucleotide-binding</keyword>
<evidence type="ECO:0000313" key="15">
    <source>
        <dbReference type="EMBL" id="CAA9262469.1"/>
    </source>
</evidence>
<dbReference type="NCBIfam" id="TIGR01143">
    <property type="entry name" value="murF"/>
    <property type="match status" value="1"/>
</dbReference>
<dbReference type="GO" id="GO:0009252">
    <property type="term" value="P:peptidoglycan biosynthetic process"/>
    <property type="evidence" value="ECO:0007669"/>
    <property type="project" value="UniProtKB-UniRule"/>
</dbReference>
<evidence type="ECO:0000256" key="5">
    <source>
        <dbReference type="ARBA" id="ARBA00022840"/>
    </source>
</evidence>
<evidence type="ECO:0000256" key="3">
    <source>
        <dbReference type="ARBA" id="ARBA00022618"/>
    </source>
</evidence>
<keyword evidence="2 10" id="KW-0436">Ligase</keyword>
<keyword evidence="7 10" id="KW-0573">Peptidoglycan synthesis</keyword>
<evidence type="ECO:0000256" key="4">
    <source>
        <dbReference type="ARBA" id="ARBA00022741"/>
    </source>
</evidence>
<feature type="domain" description="Mur ligase central" evidence="14">
    <location>
        <begin position="109"/>
        <end position="295"/>
    </location>
</feature>
<evidence type="ECO:0000259" key="12">
    <source>
        <dbReference type="Pfam" id="PF01225"/>
    </source>
</evidence>
<evidence type="ECO:0000256" key="2">
    <source>
        <dbReference type="ARBA" id="ARBA00022598"/>
    </source>
</evidence>
<dbReference type="InterPro" id="IPR005863">
    <property type="entry name" value="UDP-N-AcMur_synth"/>
</dbReference>
<organism evidence="15">
    <name type="scientific">uncultured Armatimonadetes bacterium</name>
    <dbReference type="NCBI Taxonomy" id="157466"/>
    <lineage>
        <taxon>Bacteria</taxon>
        <taxon>Bacillati</taxon>
        <taxon>Armatimonadota</taxon>
        <taxon>environmental samples</taxon>
    </lineage>
</organism>
<dbReference type="PANTHER" id="PTHR43024">
    <property type="entry name" value="UDP-N-ACETYLMURAMOYL-TRIPEPTIDE--D-ALANYL-D-ALANINE LIGASE"/>
    <property type="match status" value="1"/>
</dbReference>
<proteinExistence type="inferred from homology"/>
<dbReference type="Gene3D" id="3.40.1190.10">
    <property type="entry name" value="Mur-like, catalytic domain"/>
    <property type="match status" value="1"/>
</dbReference>
<keyword evidence="3 10" id="KW-0132">Cell division</keyword>
<evidence type="ECO:0000256" key="10">
    <source>
        <dbReference type="HAMAP-Rule" id="MF_02019"/>
    </source>
</evidence>
<protein>
    <recommendedName>
        <fullName evidence="10 11">UDP-N-acetylmuramoyl-tripeptide--D-alanyl-D-alanine ligase</fullName>
        <ecNumber evidence="10 11">6.3.2.10</ecNumber>
    </recommendedName>
    <alternativeName>
        <fullName evidence="10">D-alanyl-D-alanine-adding enzyme</fullName>
    </alternativeName>
</protein>
<evidence type="ECO:0000256" key="8">
    <source>
        <dbReference type="ARBA" id="ARBA00023306"/>
    </source>
</evidence>
<evidence type="ECO:0000259" key="13">
    <source>
        <dbReference type="Pfam" id="PF02875"/>
    </source>
</evidence>
<dbReference type="Pfam" id="PF08245">
    <property type="entry name" value="Mur_ligase_M"/>
    <property type="match status" value="1"/>
</dbReference>
<dbReference type="InterPro" id="IPR004101">
    <property type="entry name" value="Mur_ligase_C"/>
</dbReference>
<dbReference type="SUPFAM" id="SSF53623">
    <property type="entry name" value="MurD-like peptide ligases, catalytic domain"/>
    <property type="match status" value="1"/>
</dbReference>
<dbReference type="InterPro" id="IPR013221">
    <property type="entry name" value="Mur_ligase_cen"/>
</dbReference>
<feature type="binding site" evidence="10">
    <location>
        <begin position="111"/>
        <end position="117"/>
    </location>
    <ligand>
        <name>ATP</name>
        <dbReference type="ChEBI" id="CHEBI:30616"/>
    </ligand>
</feature>